<reference evidence="4" key="2">
    <citation type="submission" date="2023-05" db="EMBL/GenBank/DDBJ databases">
        <authorList>
            <consortium name="Lawrence Berkeley National Laboratory"/>
            <person name="Steindorff A."/>
            <person name="Hensen N."/>
            <person name="Bonometti L."/>
            <person name="Westerberg I."/>
            <person name="Brannstrom I.O."/>
            <person name="Guillou S."/>
            <person name="Cros-Aarteil S."/>
            <person name="Calhoun S."/>
            <person name="Haridas S."/>
            <person name="Kuo A."/>
            <person name="Mondo S."/>
            <person name="Pangilinan J."/>
            <person name="Riley R."/>
            <person name="Labutti K."/>
            <person name="Andreopoulos B."/>
            <person name="Lipzen A."/>
            <person name="Chen C."/>
            <person name="Yanf M."/>
            <person name="Daum C."/>
            <person name="Ng V."/>
            <person name="Clum A."/>
            <person name="Ohm R."/>
            <person name="Martin F."/>
            <person name="Silar P."/>
            <person name="Natvig D."/>
            <person name="Lalanne C."/>
            <person name="Gautier V."/>
            <person name="Ament-Velasquez S.L."/>
            <person name="Kruys A."/>
            <person name="Hutchinson M.I."/>
            <person name="Powell A.J."/>
            <person name="Barry K."/>
            <person name="Miller A.N."/>
            <person name="Grigoriev I.V."/>
            <person name="Debuchy R."/>
            <person name="Gladieux P."/>
            <person name="Thoren M.H."/>
            <person name="Johannesson H."/>
        </authorList>
    </citation>
    <scope>NUCLEOTIDE SEQUENCE</scope>
    <source>
        <strain evidence="4">PSN243</strain>
    </source>
</reference>
<evidence type="ECO:0000259" key="3">
    <source>
        <dbReference type="Pfam" id="PF24883"/>
    </source>
</evidence>
<evidence type="ECO:0000313" key="5">
    <source>
        <dbReference type="Proteomes" id="UP001321760"/>
    </source>
</evidence>
<dbReference type="AlphaFoldDB" id="A0AAV9GW37"/>
<feature type="non-terminal residue" evidence="4">
    <location>
        <position position="1"/>
    </location>
</feature>
<feature type="domain" description="Nephrocystin 3-like N-terminal" evidence="3">
    <location>
        <begin position="110"/>
        <end position="289"/>
    </location>
</feature>
<feature type="region of interest" description="Disordered" evidence="2">
    <location>
        <begin position="492"/>
        <end position="512"/>
    </location>
</feature>
<dbReference type="PANTHER" id="PTHR10039:SF5">
    <property type="entry name" value="NACHT DOMAIN-CONTAINING PROTEIN"/>
    <property type="match status" value="1"/>
</dbReference>
<feature type="region of interest" description="Disordered" evidence="2">
    <location>
        <begin position="35"/>
        <end position="54"/>
    </location>
</feature>
<name>A0AAV9GW37_9PEZI</name>
<evidence type="ECO:0000256" key="2">
    <source>
        <dbReference type="SAM" id="MobiDB-lite"/>
    </source>
</evidence>
<proteinExistence type="predicted"/>
<dbReference type="InterPro" id="IPR056884">
    <property type="entry name" value="NPHP3-like_N"/>
</dbReference>
<dbReference type="InterPro" id="IPR027417">
    <property type="entry name" value="P-loop_NTPase"/>
</dbReference>
<evidence type="ECO:0000313" key="4">
    <source>
        <dbReference type="EMBL" id="KAK4452492.1"/>
    </source>
</evidence>
<dbReference type="SUPFAM" id="SSF52540">
    <property type="entry name" value="P-loop containing nucleoside triphosphate hydrolases"/>
    <property type="match status" value="1"/>
</dbReference>
<dbReference type="PANTHER" id="PTHR10039">
    <property type="entry name" value="AMELOGENIN"/>
    <property type="match status" value="1"/>
</dbReference>
<sequence>TVLQACRTLLSNRARNPGPHGAEVTRNKLLIQQVTQDRGGSNVGEPSPSTATGIFGRQDLDRAFISLRCQDDDVETDIEDTDCVKAILKSLEAPLSTARQKAIPKAYQDTFEWIFEQSPSQTSADWLQSDSPDVYWITGKPGSGKSTIMKYIVGDPRTVSHLQQWSSPRTLVMAAFYSWSAGTELQKTQEGLLQSLLCQILEQVPEIAPQLFPSRWATLKLFGKDAIRSFPEWTWQELFDGMGSLGSFTHSMFQLAVFIDGLDEFTGHVSGLIQLIKDLPGAKVCISSRPWNEFRDAFAGCPSLRMELLTKGDMERFTRGRFGSNRAFVELRANFPEEADGLLLGIVEKALGVFLWVSIVTRTILAGLTDGDSLQDLQSMLEELPGDLVDLYSSLWRRINTKYRPHGVRIITIFRTFIRSPRTGLGKTLPERLLTSGIPAYILWFADGGAPADTDYITKTLTRRLASRTRGLLEMTPSGQVDCLHRTRRPQISTSTWGSSKASSRVDLEKNGKHSTQDAYSDALLLFCFHFASRIDNDNSHSCARLVKALDRLCACLVPGSTAAAATTTSTTPSPSTVTPPGFILVAAEFGITPYVAAKVNLETNKHQPFHISPILSNLISGLILGPTNKKTFHWDTFASRVRRFSNTSSMFGFNAAGRYQLADKLLGEVCKMCVDPSEVNVLLAELHKEVTEGIGAGSGKKKKDMEELVIVEGEEVQYGSAVLDMVERREDVWAGWLVVMA</sequence>
<protein>
    <submittedName>
        <fullName evidence="4">Vegetative incompatibility protein HET-E-1</fullName>
    </submittedName>
</protein>
<reference evidence="4" key="1">
    <citation type="journal article" date="2023" name="Mol. Phylogenet. Evol.">
        <title>Genome-scale phylogeny and comparative genomics of the fungal order Sordariales.</title>
        <authorList>
            <person name="Hensen N."/>
            <person name="Bonometti L."/>
            <person name="Westerberg I."/>
            <person name="Brannstrom I.O."/>
            <person name="Guillou S."/>
            <person name="Cros-Aarteil S."/>
            <person name="Calhoun S."/>
            <person name="Haridas S."/>
            <person name="Kuo A."/>
            <person name="Mondo S."/>
            <person name="Pangilinan J."/>
            <person name="Riley R."/>
            <person name="LaButti K."/>
            <person name="Andreopoulos B."/>
            <person name="Lipzen A."/>
            <person name="Chen C."/>
            <person name="Yan M."/>
            <person name="Daum C."/>
            <person name="Ng V."/>
            <person name="Clum A."/>
            <person name="Steindorff A."/>
            <person name="Ohm R.A."/>
            <person name="Martin F."/>
            <person name="Silar P."/>
            <person name="Natvig D.O."/>
            <person name="Lalanne C."/>
            <person name="Gautier V."/>
            <person name="Ament-Velasquez S.L."/>
            <person name="Kruys A."/>
            <person name="Hutchinson M.I."/>
            <person name="Powell A.J."/>
            <person name="Barry K."/>
            <person name="Miller A.N."/>
            <person name="Grigoriev I.V."/>
            <person name="Debuchy R."/>
            <person name="Gladieux P."/>
            <person name="Hiltunen Thoren M."/>
            <person name="Johannesson H."/>
        </authorList>
    </citation>
    <scope>NUCLEOTIDE SEQUENCE</scope>
    <source>
        <strain evidence="4">PSN243</strain>
    </source>
</reference>
<evidence type="ECO:0000256" key="1">
    <source>
        <dbReference type="ARBA" id="ARBA00022737"/>
    </source>
</evidence>
<dbReference type="Gene3D" id="3.40.50.300">
    <property type="entry name" value="P-loop containing nucleotide triphosphate hydrolases"/>
    <property type="match status" value="1"/>
</dbReference>
<comment type="caution">
    <text evidence="4">The sequence shown here is derived from an EMBL/GenBank/DDBJ whole genome shotgun (WGS) entry which is preliminary data.</text>
</comment>
<accession>A0AAV9GW37</accession>
<dbReference type="EMBL" id="MU865923">
    <property type="protein sequence ID" value="KAK4452492.1"/>
    <property type="molecule type" value="Genomic_DNA"/>
</dbReference>
<keyword evidence="1" id="KW-0677">Repeat</keyword>
<dbReference type="Proteomes" id="UP001321760">
    <property type="component" value="Unassembled WGS sequence"/>
</dbReference>
<feature type="compositionally biased region" description="Low complexity" evidence="2">
    <location>
        <begin position="493"/>
        <end position="503"/>
    </location>
</feature>
<keyword evidence="5" id="KW-1185">Reference proteome</keyword>
<organism evidence="4 5">
    <name type="scientific">Podospora aff. communis PSN243</name>
    <dbReference type="NCBI Taxonomy" id="3040156"/>
    <lineage>
        <taxon>Eukaryota</taxon>
        <taxon>Fungi</taxon>
        <taxon>Dikarya</taxon>
        <taxon>Ascomycota</taxon>
        <taxon>Pezizomycotina</taxon>
        <taxon>Sordariomycetes</taxon>
        <taxon>Sordariomycetidae</taxon>
        <taxon>Sordariales</taxon>
        <taxon>Podosporaceae</taxon>
        <taxon>Podospora</taxon>
    </lineage>
</organism>
<gene>
    <name evidence="4" type="ORF">QBC34DRAFT_455224</name>
</gene>
<dbReference type="Pfam" id="PF24883">
    <property type="entry name" value="NPHP3_N"/>
    <property type="match status" value="1"/>
</dbReference>